<accession>A0A934JK59</accession>
<protein>
    <submittedName>
        <fullName evidence="1">Uncharacterized protein</fullName>
    </submittedName>
</protein>
<organism evidence="1 2">
    <name type="scientific">Marinomonas transparens</name>
    <dbReference type="NCBI Taxonomy" id="2795388"/>
    <lineage>
        <taxon>Bacteria</taxon>
        <taxon>Pseudomonadati</taxon>
        <taxon>Pseudomonadota</taxon>
        <taxon>Gammaproteobacteria</taxon>
        <taxon>Oceanospirillales</taxon>
        <taxon>Oceanospirillaceae</taxon>
        <taxon>Marinomonas</taxon>
    </lineage>
</organism>
<dbReference type="RefSeq" id="WP_199467450.1">
    <property type="nucleotide sequence ID" value="NZ_JAEMNX010000004.1"/>
</dbReference>
<gene>
    <name evidence="1" type="ORF">I8J31_06360</name>
</gene>
<comment type="caution">
    <text evidence="1">The sequence shown here is derived from an EMBL/GenBank/DDBJ whole genome shotgun (WGS) entry which is preliminary data.</text>
</comment>
<sequence>MPLQGYDNFLYAINRYRNNETSFHEIRSVLVGSSAHTLGKELGYNKDLYTKLDAWFEFIEFCYLEEDWRGLVLSICDFIEDAILNEPRPLTLPKTDRVLKDQGLV</sequence>
<evidence type="ECO:0000313" key="2">
    <source>
        <dbReference type="Proteomes" id="UP000628710"/>
    </source>
</evidence>
<keyword evidence="2" id="KW-1185">Reference proteome</keyword>
<dbReference type="AlphaFoldDB" id="A0A934JK59"/>
<name>A0A934JK59_9GAMM</name>
<reference evidence="1" key="1">
    <citation type="submission" date="2020-12" db="EMBL/GenBank/DDBJ databases">
        <title>Marinomonas arctica sp. nov., a psychrotolerant bacterium isolated from the Arctic.</title>
        <authorList>
            <person name="Zhang Y."/>
        </authorList>
    </citation>
    <scope>NUCLEOTIDE SEQUENCE</scope>
    <source>
        <strain evidence="1">C1424</strain>
    </source>
</reference>
<proteinExistence type="predicted"/>
<dbReference type="EMBL" id="JAEMNX010000004">
    <property type="protein sequence ID" value="MBJ7537301.1"/>
    <property type="molecule type" value="Genomic_DNA"/>
</dbReference>
<evidence type="ECO:0000313" key="1">
    <source>
        <dbReference type="EMBL" id="MBJ7537301.1"/>
    </source>
</evidence>
<dbReference type="Proteomes" id="UP000628710">
    <property type="component" value="Unassembled WGS sequence"/>
</dbReference>